<evidence type="ECO:0000259" key="4">
    <source>
        <dbReference type="SMART" id="SM01340"/>
    </source>
</evidence>
<dbReference type="Pfam" id="PF13589">
    <property type="entry name" value="HATPase_c_3"/>
    <property type="match status" value="1"/>
</dbReference>
<comment type="caution">
    <text evidence="5">The sequence shown here is derived from an EMBL/GenBank/DDBJ whole genome shotgun (WGS) entry which is preliminary data.</text>
</comment>
<feature type="compositionally biased region" description="Low complexity" evidence="3">
    <location>
        <begin position="602"/>
        <end position="612"/>
    </location>
</feature>
<feature type="region of interest" description="Disordered" evidence="3">
    <location>
        <begin position="492"/>
        <end position="580"/>
    </location>
</feature>
<feature type="region of interest" description="Disordered" evidence="3">
    <location>
        <begin position="381"/>
        <end position="401"/>
    </location>
</feature>
<keyword evidence="6" id="KW-1185">Reference proteome</keyword>
<feature type="compositionally biased region" description="Gly residues" evidence="3">
    <location>
        <begin position="779"/>
        <end position="788"/>
    </location>
</feature>
<feature type="compositionally biased region" description="Polar residues" evidence="3">
    <location>
        <begin position="386"/>
        <end position="401"/>
    </location>
</feature>
<comment type="similarity">
    <text evidence="1">Belongs to the DNA mismatch repair MutL/HexB family.</text>
</comment>
<dbReference type="InterPro" id="IPR013507">
    <property type="entry name" value="DNA_mismatch_S5_2-like"/>
</dbReference>
<feature type="region of interest" description="Disordered" evidence="3">
    <location>
        <begin position="448"/>
        <end position="470"/>
    </location>
</feature>
<accession>A0A545VZ86</accession>
<dbReference type="STRING" id="43265.A0A545VZ86"/>
<evidence type="ECO:0000313" key="6">
    <source>
        <dbReference type="Proteomes" id="UP000315783"/>
    </source>
</evidence>
<dbReference type="PANTHER" id="PTHR10073">
    <property type="entry name" value="DNA MISMATCH REPAIR PROTEIN MLH, PMS, MUTL"/>
    <property type="match status" value="1"/>
</dbReference>
<dbReference type="GO" id="GO:0005524">
    <property type="term" value="F:ATP binding"/>
    <property type="evidence" value="ECO:0007669"/>
    <property type="project" value="InterPro"/>
</dbReference>
<dbReference type="PANTHER" id="PTHR10073:SF41">
    <property type="entry name" value="MISMATCH REPAIR PROTEIN, PUTATIVE (AFU_ORTHOLOGUE AFUA_8G05820)-RELATED"/>
    <property type="match status" value="1"/>
</dbReference>
<evidence type="ECO:0000256" key="1">
    <source>
        <dbReference type="ARBA" id="ARBA00006082"/>
    </source>
</evidence>
<protein>
    <submittedName>
        <fullName evidence="5">DNA mismatch repair protein</fullName>
    </submittedName>
</protein>
<gene>
    <name evidence="5" type="ORF">IF1G_05596</name>
</gene>
<evidence type="ECO:0000256" key="2">
    <source>
        <dbReference type="ARBA" id="ARBA00022763"/>
    </source>
</evidence>
<feature type="compositionally biased region" description="Low complexity" evidence="3">
    <location>
        <begin position="516"/>
        <end position="525"/>
    </location>
</feature>
<feature type="compositionally biased region" description="Low complexity" evidence="3">
    <location>
        <begin position="641"/>
        <end position="655"/>
    </location>
</feature>
<dbReference type="InterPro" id="IPR014721">
    <property type="entry name" value="Ribsml_uS5_D2-typ_fold_subgr"/>
</dbReference>
<proteinExistence type="inferred from homology"/>
<evidence type="ECO:0000313" key="5">
    <source>
        <dbReference type="EMBL" id="TQV95767.1"/>
    </source>
</evidence>
<dbReference type="InterPro" id="IPR020568">
    <property type="entry name" value="Ribosomal_Su5_D2-typ_SF"/>
</dbReference>
<name>A0A545VZ86_9HYPO</name>
<dbReference type="SUPFAM" id="SSF55874">
    <property type="entry name" value="ATPase domain of HSP90 chaperone/DNA topoisomerase II/histidine kinase"/>
    <property type="match status" value="1"/>
</dbReference>
<dbReference type="AlphaFoldDB" id="A0A545VZ86"/>
<sequence>MPIAKLGPETARLIGSSAGITSPYAVVKELLENAIDARADTVEILISPNTLDQIRVRDNGRGVSLDDLDALGRPGHTSKLTAFDELAAGRVPTLGFRGYGLANIIQVTAAGGVHVVTRTSEEPVAAKVQLLAGAAGCREGEGEGVGRRFGPVSAPTGTEVHAAGLFGNMPPRRQRLLKESKKTMTRIKELLPAYVLANANLRIGFKVLGDDKQSCWLGQTRERDMKQSVLEVFGVSVAANGQTHRFAGGGSAASGTADIGGSTGVFTLVAFLPNPDGDQKAMAGKGSFISVNGRPLSSTMGIGKALAGVFKAKIQQSWQQRGQPPVQKPLLLLEISCPFSEYDANTATLKDDVLFVDADGLLRTFEELCSTVYGKIAAVPGRTGPRATNQENKNDNATTTDCSMMPAKMETLVSVQMRTTSSVNMCRTNSNTTDEGIDFQEVLVTVPERRPLSEEKESARYKAKKPHLATNSAPKQLVRGIERYFEPIGTDFEIATDETATPERPPQPPAREETSSNRSSISSGSLDREKGAARGAFERMPLNDVPDSALNTLAGGIRDSSPSGDDSSHQGDGPRLSDLHSTSWSIRNLLQQRVLDVPSRGSSSNNSSSHHNTTMSASPVPQTRGQRDEVGRRVVLRPQLPMTTPIRSTTPPSSSDPVNRHEPFFVPAASYVEVSGLQPSPASSSTSGRSAPVEEPRATEQQQGQVIRLQALPSTRNGQRSYRGGFASGVITAPAPLGRSPPATRPRQHQHQQIATAGRPLARRQEYEGNGNAATPEGGSLGRPGFMGHGCDRRTADLPLLRQANPADDQTSDVESVDTPPRPKRRRGQDAAGQVRPAKQGDQRLVLPLESIPPDMATWRNVLTTDVDFSDVRILMGMERQLDLYITSGTLALGLRGVTRHDAVLLESRVRRLCRV</sequence>
<feature type="region of interest" description="Disordered" evidence="3">
    <location>
        <begin position="597"/>
        <end position="662"/>
    </location>
</feature>
<dbReference type="GO" id="GO:0030983">
    <property type="term" value="F:mismatched DNA binding"/>
    <property type="evidence" value="ECO:0007669"/>
    <property type="project" value="InterPro"/>
</dbReference>
<dbReference type="GO" id="GO:0032389">
    <property type="term" value="C:MutLalpha complex"/>
    <property type="evidence" value="ECO:0007669"/>
    <property type="project" value="TreeGrafter"/>
</dbReference>
<feature type="compositionally biased region" description="Basic and acidic residues" evidence="3">
    <location>
        <begin position="448"/>
        <end position="460"/>
    </location>
</feature>
<feature type="region of interest" description="Disordered" evidence="3">
    <location>
        <begin position="676"/>
        <end position="704"/>
    </location>
</feature>
<dbReference type="Gene3D" id="3.30.565.10">
    <property type="entry name" value="Histidine kinase-like ATPase, C-terminal domain"/>
    <property type="match status" value="1"/>
</dbReference>
<reference evidence="5 6" key="1">
    <citation type="journal article" date="2019" name="Appl. Microbiol. Biotechnol.">
        <title>Genome sequence of Isaria javanica and comparative genome analysis insights into family S53 peptidase evolution in fungal entomopathogens.</title>
        <authorList>
            <person name="Lin R."/>
            <person name="Zhang X."/>
            <person name="Xin B."/>
            <person name="Zou M."/>
            <person name="Gao Y."/>
            <person name="Qin F."/>
            <person name="Hu Q."/>
            <person name="Xie B."/>
            <person name="Cheng X."/>
        </authorList>
    </citation>
    <scope>NUCLEOTIDE SEQUENCE [LARGE SCALE GENOMIC DNA]</scope>
    <source>
        <strain evidence="5 6">IJ1G</strain>
    </source>
</reference>
<feature type="region of interest" description="Disordered" evidence="3">
    <location>
        <begin position="729"/>
        <end position="841"/>
    </location>
</feature>
<dbReference type="GO" id="GO:0016887">
    <property type="term" value="F:ATP hydrolysis activity"/>
    <property type="evidence" value="ECO:0007669"/>
    <property type="project" value="InterPro"/>
</dbReference>
<dbReference type="GO" id="GO:0006298">
    <property type="term" value="P:mismatch repair"/>
    <property type="evidence" value="ECO:0007669"/>
    <property type="project" value="InterPro"/>
</dbReference>
<dbReference type="InterPro" id="IPR038973">
    <property type="entry name" value="MutL/Mlh/Pms-like"/>
</dbReference>
<dbReference type="Proteomes" id="UP000315783">
    <property type="component" value="Unassembled WGS sequence"/>
</dbReference>
<dbReference type="SMART" id="SM01340">
    <property type="entry name" value="DNA_mis_repair"/>
    <property type="match status" value="1"/>
</dbReference>
<feature type="compositionally biased region" description="Low complexity" evidence="3">
    <location>
        <begin position="676"/>
        <end position="691"/>
    </location>
</feature>
<dbReference type="SUPFAM" id="SSF54211">
    <property type="entry name" value="Ribosomal protein S5 domain 2-like"/>
    <property type="match status" value="1"/>
</dbReference>
<keyword evidence="2" id="KW-0227">DNA damage</keyword>
<dbReference type="GO" id="GO:0061982">
    <property type="term" value="P:meiosis I cell cycle process"/>
    <property type="evidence" value="ECO:0007669"/>
    <property type="project" value="UniProtKB-ARBA"/>
</dbReference>
<feature type="domain" description="DNA mismatch repair protein S5" evidence="4">
    <location>
        <begin position="229"/>
        <end position="374"/>
    </location>
</feature>
<evidence type="ECO:0000256" key="3">
    <source>
        <dbReference type="SAM" id="MobiDB-lite"/>
    </source>
</evidence>
<dbReference type="EMBL" id="SPUK01000007">
    <property type="protein sequence ID" value="TQV95767.1"/>
    <property type="molecule type" value="Genomic_DNA"/>
</dbReference>
<dbReference type="Gene3D" id="3.30.230.10">
    <property type="match status" value="1"/>
</dbReference>
<organism evidence="5 6">
    <name type="scientific">Cordyceps javanica</name>
    <dbReference type="NCBI Taxonomy" id="43265"/>
    <lineage>
        <taxon>Eukaryota</taxon>
        <taxon>Fungi</taxon>
        <taxon>Dikarya</taxon>
        <taxon>Ascomycota</taxon>
        <taxon>Pezizomycotina</taxon>
        <taxon>Sordariomycetes</taxon>
        <taxon>Hypocreomycetidae</taxon>
        <taxon>Hypocreales</taxon>
        <taxon>Cordycipitaceae</taxon>
        <taxon>Cordyceps</taxon>
    </lineage>
</organism>
<dbReference type="GO" id="GO:0140664">
    <property type="term" value="F:ATP-dependent DNA damage sensor activity"/>
    <property type="evidence" value="ECO:0007669"/>
    <property type="project" value="InterPro"/>
</dbReference>
<dbReference type="InterPro" id="IPR036890">
    <property type="entry name" value="HATPase_C_sf"/>
</dbReference>
<feature type="compositionally biased region" description="Polar residues" evidence="3">
    <location>
        <begin position="613"/>
        <end position="624"/>
    </location>
</feature>
<dbReference type="OrthoDB" id="10263226at2759"/>